<dbReference type="InterPro" id="IPR020472">
    <property type="entry name" value="WD40_PAC1"/>
</dbReference>
<dbReference type="Pfam" id="PF00400">
    <property type="entry name" value="WD40"/>
    <property type="match status" value="14"/>
</dbReference>
<dbReference type="SUPFAM" id="SSF50978">
    <property type="entry name" value="WD40 repeat-like"/>
    <property type="match status" value="1"/>
</dbReference>
<evidence type="ECO:0000256" key="4">
    <source>
        <dbReference type="SAM" id="Coils"/>
    </source>
</evidence>
<keyword evidence="9" id="KW-1185">Reference proteome</keyword>
<dbReference type="SUPFAM" id="SSF50998">
    <property type="entry name" value="Quinoprotein alcohol dehydrogenase-like"/>
    <property type="match status" value="1"/>
</dbReference>
<feature type="repeat" description="WD" evidence="3">
    <location>
        <begin position="1065"/>
        <end position="1100"/>
    </location>
</feature>
<dbReference type="PROSITE" id="PS50082">
    <property type="entry name" value="WD_REPEATS_2"/>
    <property type="match status" value="12"/>
</dbReference>
<dbReference type="PROSITE" id="PS50294">
    <property type="entry name" value="WD_REPEATS_REGION"/>
    <property type="match status" value="11"/>
</dbReference>
<feature type="repeat" description="WD" evidence="3">
    <location>
        <begin position="1342"/>
        <end position="1374"/>
    </location>
</feature>
<dbReference type="InterPro" id="IPR019775">
    <property type="entry name" value="WD40_repeat_CS"/>
</dbReference>
<feature type="repeat" description="WD" evidence="3">
    <location>
        <begin position="1383"/>
        <end position="1414"/>
    </location>
</feature>
<feature type="domain" description="Peptidase C14 caspase" evidence="6">
    <location>
        <begin position="5"/>
        <end position="223"/>
    </location>
</feature>
<dbReference type="SUPFAM" id="SSF52540">
    <property type="entry name" value="P-loop containing nucleoside triphosphate hydrolases"/>
    <property type="match status" value="1"/>
</dbReference>
<dbReference type="PROSITE" id="PS00678">
    <property type="entry name" value="WD_REPEATS_1"/>
    <property type="match status" value="2"/>
</dbReference>
<dbReference type="Gene3D" id="1.25.40.10">
    <property type="entry name" value="Tetratricopeptide repeat domain"/>
    <property type="match status" value="1"/>
</dbReference>
<dbReference type="SUPFAM" id="SSF52129">
    <property type="entry name" value="Caspase-like"/>
    <property type="match status" value="1"/>
</dbReference>
<protein>
    <submittedName>
        <fullName evidence="8">PD40 domain-containing protein</fullName>
    </submittedName>
</protein>
<dbReference type="RefSeq" id="WP_029630468.1">
    <property type="nucleotide sequence ID" value="NZ_JACJTA010000006.1"/>
</dbReference>
<dbReference type="InterPro" id="IPR029030">
    <property type="entry name" value="Caspase-like_dom_sf"/>
</dbReference>
<proteinExistence type="predicted"/>
<dbReference type="SUPFAM" id="SSF48452">
    <property type="entry name" value="TPR-like"/>
    <property type="match status" value="1"/>
</dbReference>
<feature type="repeat" description="WD" evidence="3">
    <location>
        <begin position="1024"/>
        <end position="1049"/>
    </location>
</feature>
<evidence type="ECO:0000313" key="9">
    <source>
        <dbReference type="Proteomes" id="UP000660380"/>
    </source>
</evidence>
<evidence type="ECO:0000256" key="5">
    <source>
        <dbReference type="SAM" id="MobiDB-lite"/>
    </source>
</evidence>
<accession>A0ABR8GKC3</accession>
<gene>
    <name evidence="8" type="ORF">H6G81_04650</name>
</gene>
<evidence type="ECO:0000256" key="2">
    <source>
        <dbReference type="ARBA" id="ARBA00022737"/>
    </source>
</evidence>
<feature type="repeat" description="WD" evidence="3">
    <location>
        <begin position="847"/>
        <end position="881"/>
    </location>
</feature>
<dbReference type="InterPro" id="IPR049052">
    <property type="entry name" value="nSTAND1"/>
</dbReference>
<feature type="repeat" description="WD" evidence="3">
    <location>
        <begin position="1424"/>
        <end position="1465"/>
    </location>
</feature>
<feature type="compositionally biased region" description="Polar residues" evidence="5">
    <location>
        <begin position="1183"/>
        <end position="1195"/>
    </location>
</feature>
<dbReference type="PANTHER" id="PTHR19848:SF8">
    <property type="entry name" value="F-BOX AND WD REPEAT DOMAIN CONTAINING 7"/>
    <property type="match status" value="1"/>
</dbReference>
<dbReference type="InterPro" id="IPR027417">
    <property type="entry name" value="P-loop_NTPase"/>
</dbReference>
<dbReference type="InterPro" id="IPR011600">
    <property type="entry name" value="Pept_C14_caspase"/>
</dbReference>
<sequence>MSRDALVVGINFYEPSSKLCKLTTPAQDAEAIAKLLEDYGEFNVTRLPAMGFKKDKTIRVHSSNPVNFVDLEKAITQLFKPESTQLPETALLYFSGHGWVKPNGLREGFLATTDFNEEHGKYGLSLRWLQQLLQESEIPQQIIILDCCYSGALLNFDAEANPGNKGKVRDRCFIAACRDFEIAYQEIGKAHSVLTKILLEGLEPPQQGWVTNYRLIDLLSQKRNSFPQTPVYYNSGEVINLTKITVVATEKPGTKSEQAICPYKGLKDFECNDEDVKHFYGRTKLIDELIYKLDTGNFLAVLGASGSGKSSVVKAGLLYQLKLGRKLSGSETWQFKDFRPGDHPLQSLALTFVNSEVSDAEKSSQLIHAQNSIAQGAAGLKALITVIQKPVLLMVDQFEEVFTLCKNNEERKNFFDCLLGALELSSNNYYLVITMRADFFDKCTEYSNLAQKIQNHQVIVSSMNKEELKDAIKKPAEKVGLEIEPELVTQMIADVAESPGMLPLLQHTLWTLWNQRKSDRLTVQAYINLGGIRGALEKTANQVYDDLSSEDEKQIAQKIFLELTQLGEGTEDTRRQVRKQDLLDSHSNPKLVEQVLQKLVSEKVRLLVTSAIVQKGDSSKQVEKGSRSKPVEVVDVAHEALIRHWDKLRQWLNESRNNIRIERKIEAEAKEWIARNRAEDYLLTGGKLIEAEIFLESLKKHPVRVFFDKNAQEFVEKSIQRKQEIEERERQIERAEQERERKREQEELQKQKQRLLRNRVVLGVTVPLLFGALAWIWNSKQNTGIIKLAENSNRLSDSNKQVDALVESIKAANALKNPLAIITSNTRTRVVATLGRAIYDLKEINSLKGHGKRIDNVSFSPDGKTVVSGDQDGAIKLWSLDGTLLQTIQGHTRFVRGISFSPDGKMFASASSDGTVKLWNLADGKLIQTFLGHGNEVYRAIFSSDGKTLVSASTDGSIKFWSLDGSLIKTIKIGFRILDMSFSPNGKILAASGSKDGTFTLLNVKNNKSTSIDTKQCNEKRCLIFAISFSPDGKFLATGGDNATIKLWKSDGTYIGIVDNIEKDKDEHTDKIRGLSFSPKIQSGEYLLASASTDKSVRVWFLRSNYDSEPPKSKELKPKNLELSGHDRGVLAVNFTDDGQTVASASEDGTVKLWNIDSRLKYLPHDKEKVKSVSFSPDGKTIASASHSPKGNQGNISLWNWNENSKKWDKKLSIDAHRGWIWQVSFSPNGQTLASASNDGTINLWSREGKLLTSKNIGNESYSISFSPDGKTLASGDANKKVILWEYKGDSLTEIQTLSDHTNGVRSVSFSPDGQLLASADFNNIIKLWRKEGNSWEFQKNLVGHQNRLQAVTFSPDGQLLVSSSTDGTVRLWNRDGKLINTLYGHTQGVTNVAFSPDSQIIASAGADISVILWGRDGSLLRSIKKHTDGVYDVEFSPDGQTLASASDDGRVILWNLNFDQLLEGGCALARNYLRTNSSITSEVRNLCKIPAVDAKLLIEQGRDLARKGNTEGAIAKFKEAQQQGQTLDFKPEEHAKNLFEASQQLAQGLTAAKQGKLEEAAAAFEKVIAQEDPAFANSGIKPEQEAQRLYALNLADTAQLLIEGVKAAKLVIQEGKSKEAADIKALKARKKNEAFDAINTAIKQDPAYNSPEELNQEQKTLKDNDIKVIAQNQNKYIDKALQYYQQAKGLYPQIEISSSSFDFLCPSGNTRGQYAKECSQIKPR</sequence>
<feature type="repeat" description="WD" evidence="3">
    <location>
        <begin position="930"/>
        <end position="964"/>
    </location>
</feature>
<keyword evidence="4" id="KW-0175">Coiled coil</keyword>
<feature type="repeat" description="WD" evidence="3">
    <location>
        <begin position="1123"/>
        <end position="1158"/>
    </location>
</feature>
<dbReference type="InterPro" id="IPR011990">
    <property type="entry name" value="TPR-like_helical_dom_sf"/>
</dbReference>
<dbReference type="InterPro" id="IPR011047">
    <property type="entry name" value="Quinoprotein_ADH-like_sf"/>
</dbReference>
<feature type="domain" description="Novel STAND NTPase 1" evidence="7">
    <location>
        <begin position="262"/>
        <end position="679"/>
    </location>
</feature>
<reference evidence="8 9" key="1">
    <citation type="journal article" date="2020" name="ISME J.">
        <title>Comparative genomics reveals insights into cyanobacterial evolution and habitat adaptation.</title>
        <authorList>
            <person name="Chen M.Y."/>
            <person name="Teng W.K."/>
            <person name="Zhao L."/>
            <person name="Hu C.X."/>
            <person name="Zhou Y.K."/>
            <person name="Han B.P."/>
            <person name="Song L.R."/>
            <person name="Shu W.S."/>
        </authorList>
    </citation>
    <scope>NUCLEOTIDE SEQUENCE [LARGE SCALE GENOMIC DNA]</scope>
    <source>
        <strain evidence="8 9">FACHB-248</strain>
    </source>
</reference>
<keyword evidence="2" id="KW-0677">Repeat</keyword>
<dbReference type="EMBL" id="JACJTA010000006">
    <property type="protein sequence ID" value="MBD2603840.1"/>
    <property type="molecule type" value="Genomic_DNA"/>
</dbReference>
<name>A0ABR8GKC3_9CYAN</name>
<dbReference type="Gene3D" id="3.40.50.1460">
    <property type="match status" value="1"/>
</dbReference>
<evidence type="ECO:0000313" key="8">
    <source>
        <dbReference type="EMBL" id="MBD2603840.1"/>
    </source>
</evidence>
<evidence type="ECO:0000259" key="7">
    <source>
        <dbReference type="Pfam" id="PF20703"/>
    </source>
</evidence>
<dbReference type="InterPro" id="IPR015943">
    <property type="entry name" value="WD40/YVTN_repeat-like_dom_sf"/>
</dbReference>
<dbReference type="Proteomes" id="UP000660380">
    <property type="component" value="Unassembled WGS sequence"/>
</dbReference>
<feature type="repeat" description="WD" evidence="3">
    <location>
        <begin position="1298"/>
        <end position="1329"/>
    </location>
</feature>
<feature type="coiled-coil region" evidence="4">
    <location>
        <begin position="715"/>
        <end position="758"/>
    </location>
</feature>
<evidence type="ECO:0000256" key="1">
    <source>
        <dbReference type="ARBA" id="ARBA00022574"/>
    </source>
</evidence>
<dbReference type="Pfam" id="PF20703">
    <property type="entry name" value="nSTAND1"/>
    <property type="match status" value="1"/>
</dbReference>
<dbReference type="CDD" id="cd00267">
    <property type="entry name" value="ABC_ATPase"/>
    <property type="match status" value="1"/>
</dbReference>
<dbReference type="SMART" id="SM00320">
    <property type="entry name" value="WD40"/>
    <property type="match status" value="14"/>
</dbReference>
<keyword evidence="1 3" id="KW-0853">WD repeat</keyword>
<feature type="repeat" description="WD" evidence="3">
    <location>
        <begin position="1214"/>
        <end position="1246"/>
    </location>
</feature>
<feature type="repeat" description="WD" evidence="3">
    <location>
        <begin position="1263"/>
        <end position="1295"/>
    </location>
</feature>
<dbReference type="PANTHER" id="PTHR19848">
    <property type="entry name" value="WD40 REPEAT PROTEIN"/>
    <property type="match status" value="1"/>
</dbReference>
<evidence type="ECO:0000259" key="6">
    <source>
        <dbReference type="Pfam" id="PF00656"/>
    </source>
</evidence>
<dbReference type="Gene3D" id="3.40.50.300">
    <property type="entry name" value="P-loop containing nucleotide triphosphate hydrolases"/>
    <property type="match status" value="1"/>
</dbReference>
<evidence type="ECO:0000256" key="3">
    <source>
        <dbReference type="PROSITE-ProRule" id="PRU00221"/>
    </source>
</evidence>
<dbReference type="Gene3D" id="2.130.10.10">
    <property type="entry name" value="YVTN repeat-like/Quinoprotein amine dehydrogenase"/>
    <property type="match status" value="6"/>
</dbReference>
<dbReference type="CDD" id="cd00200">
    <property type="entry name" value="WD40"/>
    <property type="match status" value="2"/>
</dbReference>
<dbReference type="Pfam" id="PF00656">
    <property type="entry name" value="Peptidase_C14"/>
    <property type="match status" value="1"/>
</dbReference>
<dbReference type="InterPro" id="IPR001680">
    <property type="entry name" value="WD40_rpt"/>
</dbReference>
<dbReference type="InterPro" id="IPR036322">
    <property type="entry name" value="WD40_repeat_dom_sf"/>
</dbReference>
<comment type="caution">
    <text evidence="8">The sequence shown here is derived from an EMBL/GenBank/DDBJ whole genome shotgun (WGS) entry which is preliminary data.</text>
</comment>
<dbReference type="PRINTS" id="PR00320">
    <property type="entry name" value="GPROTEINBRPT"/>
</dbReference>
<feature type="repeat" description="WD" evidence="3">
    <location>
        <begin position="888"/>
        <end position="929"/>
    </location>
</feature>
<organism evidence="8 9">
    <name type="scientific">Scytonema hofmannii FACHB-248</name>
    <dbReference type="NCBI Taxonomy" id="1842502"/>
    <lineage>
        <taxon>Bacteria</taxon>
        <taxon>Bacillati</taxon>
        <taxon>Cyanobacteriota</taxon>
        <taxon>Cyanophyceae</taxon>
        <taxon>Nostocales</taxon>
        <taxon>Scytonemataceae</taxon>
        <taxon>Scytonema</taxon>
    </lineage>
</organism>
<feature type="region of interest" description="Disordered" evidence="5">
    <location>
        <begin position="1174"/>
        <end position="1195"/>
    </location>
</feature>